<dbReference type="AlphaFoldDB" id="A0A6A5QEC8"/>
<organism evidence="8 9">
    <name type="scientific">Ampelomyces quisqualis</name>
    <name type="common">Powdery mildew agent</name>
    <dbReference type="NCBI Taxonomy" id="50730"/>
    <lineage>
        <taxon>Eukaryota</taxon>
        <taxon>Fungi</taxon>
        <taxon>Dikarya</taxon>
        <taxon>Ascomycota</taxon>
        <taxon>Pezizomycotina</taxon>
        <taxon>Dothideomycetes</taxon>
        <taxon>Pleosporomycetidae</taxon>
        <taxon>Pleosporales</taxon>
        <taxon>Pleosporineae</taxon>
        <taxon>Phaeosphaeriaceae</taxon>
        <taxon>Ampelomyces</taxon>
    </lineage>
</organism>
<name>A0A6A5QEC8_AMPQU</name>
<dbReference type="PROSITE" id="PS50082">
    <property type="entry name" value="WD_REPEATS_2"/>
    <property type="match status" value="2"/>
</dbReference>
<comment type="subunit">
    <text evidence="6">Component of the RIX1 complex, composed of IPI1, RIX1/IPI2 and IPI3 in a 1:2:2 stoichiometry. The complex interacts (via RIX1) with MDN1 (via its hexameric AAA ATPase ring) and the pre-60S ribosome particles.</text>
</comment>
<feature type="repeat" description="WD" evidence="5">
    <location>
        <begin position="169"/>
        <end position="213"/>
    </location>
</feature>
<dbReference type="EMBL" id="ML979138">
    <property type="protein sequence ID" value="KAF1913991.1"/>
    <property type="molecule type" value="Genomic_DNA"/>
</dbReference>
<protein>
    <recommendedName>
        <fullName evidence="6">Pre-rRNA-processing protein IPI3</fullName>
    </recommendedName>
</protein>
<reference evidence="8" key="1">
    <citation type="journal article" date="2020" name="Stud. Mycol.">
        <title>101 Dothideomycetes genomes: a test case for predicting lifestyles and emergence of pathogens.</title>
        <authorList>
            <person name="Haridas S."/>
            <person name="Albert R."/>
            <person name="Binder M."/>
            <person name="Bloem J."/>
            <person name="Labutti K."/>
            <person name="Salamov A."/>
            <person name="Andreopoulos B."/>
            <person name="Baker S."/>
            <person name="Barry K."/>
            <person name="Bills G."/>
            <person name="Bluhm B."/>
            <person name="Cannon C."/>
            <person name="Castanera R."/>
            <person name="Culley D."/>
            <person name="Daum C."/>
            <person name="Ezra D."/>
            <person name="Gonzalez J."/>
            <person name="Henrissat B."/>
            <person name="Kuo A."/>
            <person name="Liang C."/>
            <person name="Lipzen A."/>
            <person name="Lutzoni F."/>
            <person name="Magnuson J."/>
            <person name="Mondo S."/>
            <person name="Nolan M."/>
            <person name="Ohm R."/>
            <person name="Pangilinan J."/>
            <person name="Park H.-J."/>
            <person name="Ramirez L."/>
            <person name="Alfaro M."/>
            <person name="Sun H."/>
            <person name="Tritt A."/>
            <person name="Yoshinaga Y."/>
            <person name="Zwiers L.-H."/>
            <person name="Turgeon B."/>
            <person name="Goodwin S."/>
            <person name="Spatafora J."/>
            <person name="Crous P."/>
            <person name="Grigoriev I."/>
        </authorList>
    </citation>
    <scope>NUCLEOTIDE SEQUENCE</scope>
    <source>
        <strain evidence="8">HMLAC05119</strain>
    </source>
</reference>
<dbReference type="PROSITE" id="PS50294">
    <property type="entry name" value="WD_REPEATS_REGION"/>
    <property type="match status" value="1"/>
</dbReference>
<evidence type="ECO:0000256" key="1">
    <source>
        <dbReference type="ARBA" id="ARBA00002355"/>
    </source>
</evidence>
<comment type="function">
    <text evidence="1 6">Component of the RIX1 complex required for processing of ITS2 sequences from 35S pre-rRNA.</text>
</comment>
<comment type="similarity">
    <text evidence="2 6">Belongs to the WD repeat IPI3/WDR18 family.</text>
</comment>
<keyword evidence="3 5" id="KW-0853">WD repeat</keyword>
<accession>A0A6A5QEC8</accession>
<evidence type="ECO:0000256" key="5">
    <source>
        <dbReference type="PROSITE-ProRule" id="PRU00221"/>
    </source>
</evidence>
<dbReference type="SMART" id="SM00320">
    <property type="entry name" value="WD40"/>
    <property type="match status" value="3"/>
</dbReference>
<evidence type="ECO:0000256" key="6">
    <source>
        <dbReference type="RuleBase" id="RU369067"/>
    </source>
</evidence>
<comment type="subcellular location">
    <subcellularLocation>
        <location evidence="6">Nucleus</location>
    </subcellularLocation>
</comment>
<dbReference type="Pfam" id="PF00400">
    <property type="entry name" value="WD40"/>
    <property type="match status" value="2"/>
</dbReference>
<dbReference type="OrthoDB" id="756370at2759"/>
<dbReference type="GO" id="GO:0120330">
    <property type="term" value="C:rixosome complex"/>
    <property type="evidence" value="ECO:0007669"/>
    <property type="project" value="UniProtKB-UniRule"/>
</dbReference>
<dbReference type="InterPro" id="IPR015943">
    <property type="entry name" value="WD40/YVTN_repeat-like_dom_sf"/>
</dbReference>
<feature type="repeat" description="WD" evidence="5">
    <location>
        <begin position="118"/>
        <end position="149"/>
    </location>
</feature>
<evidence type="ECO:0000256" key="4">
    <source>
        <dbReference type="ARBA" id="ARBA00022737"/>
    </source>
</evidence>
<dbReference type="PANTHER" id="PTHR18763:SF0">
    <property type="entry name" value="WD REPEAT-CONTAINING PROTEIN 18"/>
    <property type="match status" value="1"/>
</dbReference>
<evidence type="ECO:0000256" key="3">
    <source>
        <dbReference type="ARBA" id="ARBA00022574"/>
    </source>
</evidence>
<keyword evidence="6" id="KW-0539">Nucleus</keyword>
<dbReference type="FunFam" id="2.130.10.10:FF:000929">
    <property type="entry name" value="Ribosomal assembly complex component Ipi3"/>
    <property type="match status" value="1"/>
</dbReference>
<dbReference type="SUPFAM" id="SSF50978">
    <property type="entry name" value="WD40 repeat-like"/>
    <property type="match status" value="1"/>
</dbReference>
<dbReference type="Proteomes" id="UP000800096">
    <property type="component" value="Unassembled WGS sequence"/>
</dbReference>
<gene>
    <name evidence="8" type="ORF">BDU57DRAFT_455144</name>
</gene>
<dbReference type="InterPro" id="IPR001680">
    <property type="entry name" value="WD40_rpt"/>
</dbReference>
<evidence type="ECO:0000256" key="7">
    <source>
        <dbReference type="SAM" id="MobiDB-lite"/>
    </source>
</evidence>
<dbReference type="Gene3D" id="2.130.10.10">
    <property type="entry name" value="YVTN repeat-like/Quinoprotein amine dehydrogenase"/>
    <property type="match status" value="2"/>
</dbReference>
<proteinExistence type="inferred from homology"/>
<dbReference type="GO" id="GO:0006261">
    <property type="term" value="P:DNA-templated DNA replication"/>
    <property type="evidence" value="ECO:0007669"/>
    <property type="project" value="TreeGrafter"/>
</dbReference>
<keyword evidence="4" id="KW-0677">Repeat</keyword>
<keyword evidence="6" id="KW-0698">rRNA processing</keyword>
<feature type="region of interest" description="Disordered" evidence="7">
    <location>
        <begin position="503"/>
        <end position="546"/>
    </location>
</feature>
<evidence type="ECO:0000313" key="8">
    <source>
        <dbReference type="EMBL" id="KAF1913991.1"/>
    </source>
</evidence>
<dbReference type="InterPro" id="IPR036322">
    <property type="entry name" value="WD40_repeat_dom_sf"/>
</dbReference>
<evidence type="ECO:0000313" key="9">
    <source>
        <dbReference type="Proteomes" id="UP000800096"/>
    </source>
</evidence>
<sequence>MLTELLVAAISAPTKPNTGVTKDAGIFVHEHQPLAAPRHVFKKSAAAPNGIAVSSSHVFAAQADTAVVHVYSRAKGSQEAIVPFPERIHSIALAADDTVLLLGTASGRICSGRLVSTSTAHLQPVTSVAADRSSSFFLSGSSDAMVHVWALPAVLSFSPDTSRTPVHTLATHRGPISSIACGHSARSANIAVSASADKSVIVWDYHNGHALRTYLLPEAPTAVTLDPADRALHVAYADGSLQTVDFYDDVQKTASSDLLRDPSLSHRPVQPSPKTRFAAESQKLGGALSLTLSWDGTTLVSGHASGKVVAWDVAKGNYLSTLTNLPGPVSNLQFLQPIGFPHAPEPSFKVHTVVKPKQDSGAAGAGSGLIPPGYTLNMQLTGRLRTGRVSAADKMPTTKDAFEDALTHPSFPASMLEEGLAELESWTAPSRSGAASASEIIALDLESHVDPSDSHHTELRELKKQLASLQRIQKVTFSQLSDLRAENEFFRGREMAKAERARTRAKKRLGITNGVAPRKANEDVDMDGGDVSSSASDSEPAGVAKA</sequence>
<dbReference type="PANTHER" id="PTHR18763">
    <property type="entry name" value="WD-REPEAT PROTEIN 18"/>
    <property type="match status" value="1"/>
</dbReference>
<keyword evidence="9" id="KW-1185">Reference proteome</keyword>
<dbReference type="InterPro" id="IPR045227">
    <property type="entry name" value="WDR18/Ipi3/RID3"/>
</dbReference>
<feature type="compositionally biased region" description="Low complexity" evidence="7">
    <location>
        <begin position="529"/>
        <end position="538"/>
    </location>
</feature>
<dbReference type="GO" id="GO:0005656">
    <property type="term" value="C:nuclear pre-replicative complex"/>
    <property type="evidence" value="ECO:0007669"/>
    <property type="project" value="TreeGrafter"/>
</dbReference>
<dbReference type="GO" id="GO:0006364">
    <property type="term" value="P:rRNA processing"/>
    <property type="evidence" value="ECO:0007669"/>
    <property type="project" value="UniProtKB-UniRule"/>
</dbReference>
<evidence type="ECO:0000256" key="2">
    <source>
        <dbReference type="ARBA" id="ARBA00010143"/>
    </source>
</evidence>